<dbReference type="GO" id="GO:0047753">
    <property type="term" value="F:choline-sulfatase activity"/>
    <property type="evidence" value="ECO:0007669"/>
    <property type="project" value="UniProtKB-EC"/>
</dbReference>
<dbReference type="PANTHER" id="PTHR43108:SF8">
    <property type="entry name" value="SD21168P"/>
    <property type="match status" value="1"/>
</dbReference>
<dbReference type="Pfam" id="PF00884">
    <property type="entry name" value="Sulfatase"/>
    <property type="match status" value="1"/>
</dbReference>
<proteinExistence type="predicted"/>
<evidence type="ECO:0000259" key="2">
    <source>
        <dbReference type="Pfam" id="PF00884"/>
    </source>
</evidence>
<feature type="non-terminal residue" evidence="3">
    <location>
        <position position="1"/>
    </location>
</feature>
<feature type="domain" description="Sulfatase N-terminal" evidence="2">
    <location>
        <begin position="39"/>
        <end position="219"/>
    </location>
</feature>
<dbReference type="InterPro" id="IPR000917">
    <property type="entry name" value="Sulfatase_N"/>
</dbReference>
<gene>
    <name evidence="3" type="ORF">AVDCRST_MAG01-01-1820</name>
</gene>
<dbReference type="EC" id="3.1.6.6" evidence="3"/>
<feature type="region of interest" description="Disordered" evidence="1">
    <location>
        <begin position="77"/>
        <end position="103"/>
    </location>
</feature>
<dbReference type="Gene3D" id="3.40.720.10">
    <property type="entry name" value="Alkaline Phosphatase, subunit A"/>
    <property type="match status" value="1"/>
</dbReference>
<dbReference type="EMBL" id="CADCUW010000272">
    <property type="protein sequence ID" value="CAA9414329.1"/>
    <property type="molecule type" value="Genomic_DNA"/>
</dbReference>
<dbReference type="InterPro" id="IPR017850">
    <property type="entry name" value="Alkaline_phosphatase_core_sf"/>
</dbReference>
<accession>A0A6J4PFJ0</accession>
<evidence type="ECO:0000256" key="1">
    <source>
        <dbReference type="SAM" id="MobiDB-lite"/>
    </source>
</evidence>
<protein>
    <submittedName>
        <fullName evidence="3">Choline-sulfatase</fullName>
        <ecNumber evidence="3">3.1.6.6</ecNumber>
    </submittedName>
</protein>
<dbReference type="SUPFAM" id="SSF53649">
    <property type="entry name" value="Alkaline phosphatase-like"/>
    <property type="match status" value="1"/>
</dbReference>
<sequence length="331" mass="37678">CPGFESWWAQLEPVNDEEHLYFSEGGTGRQEMPRDGTEGGNETLVATRFTEDFVRGHRNGPWFACFWPHAPHGPHYPLDRHAGTHEGDTPPTPYGEPGRDLSDKAPFVRNLARRSAGAEDEARQDYRGNLREVEEVDDGINRLINALAETDQLGHTWVFFITDNGLQHGEHFLEKKLWPYEESTRTPFVVRGPGVRAGTTNGHLVSQVDLLPTICEIAGADASGVDGRSILPILRDPDAPFREFLLIEAEGRGWHSVRMRKRNQAGADHDDLLFVKWRDGFEEIYDYQDDPHQHNGHFNTPREQRYAGMLRERLLKMREASGDRYRALETG</sequence>
<reference evidence="3" key="1">
    <citation type="submission" date="2020-02" db="EMBL/GenBank/DDBJ databases">
        <authorList>
            <person name="Meier V. D."/>
        </authorList>
    </citation>
    <scope>NUCLEOTIDE SEQUENCE</scope>
    <source>
        <strain evidence="3">AVDCRST_MAG01</strain>
    </source>
</reference>
<dbReference type="AlphaFoldDB" id="A0A6J4PFJ0"/>
<feature type="compositionally biased region" description="Basic and acidic residues" evidence="1">
    <location>
        <begin position="77"/>
        <end position="88"/>
    </location>
</feature>
<evidence type="ECO:0000313" key="3">
    <source>
        <dbReference type="EMBL" id="CAA9414329.1"/>
    </source>
</evidence>
<organism evidence="3">
    <name type="scientific">uncultured Rubrobacteraceae bacterium</name>
    <dbReference type="NCBI Taxonomy" id="349277"/>
    <lineage>
        <taxon>Bacteria</taxon>
        <taxon>Bacillati</taxon>
        <taxon>Actinomycetota</taxon>
        <taxon>Rubrobacteria</taxon>
        <taxon>Rubrobacterales</taxon>
        <taxon>Rubrobacteraceae</taxon>
        <taxon>environmental samples</taxon>
    </lineage>
</organism>
<keyword evidence="3" id="KW-0378">Hydrolase</keyword>
<dbReference type="PANTHER" id="PTHR43108">
    <property type="entry name" value="N-ACETYLGLUCOSAMINE-6-SULFATASE FAMILY MEMBER"/>
    <property type="match status" value="1"/>
</dbReference>
<name>A0A6J4PFJ0_9ACTN</name>